<evidence type="ECO:0000256" key="1">
    <source>
        <dbReference type="SAM" id="Phobius"/>
    </source>
</evidence>
<name>A0A1T5MIJ2_9FIRM</name>
<protein>
    <submittedName>
        <fullName evidence="2">Glucitol operon activator protein</fullName>
    </submittedName>
</protein>
<dbReference type="OrthoDB" id="9096700at2"/>
<dbReference type="AlphaFoldDB" id="A0A1T5MIJ2"/>
<gene>
    <name evidence="2" type="ORF">SAMN02194393_04771</name>
</gene>
<keyword evidence="1" id="KW-0472">Membrane</keyword>
<feature type="transmembrane region" description="Helical" evidence="1">
    <location>
        <begin position="6"/>
        <end position="24"/>
    </location>
</feature>
<evidence type="ECO:0000313" key="2">
    <source>
        <dbReference type="EMBL" id="SKC87883.1"/>
    </source>
</evidence>
<dbReference type="Proteomes" id="UP000190285">
    <property type="component" value="Unassembled WGS sequence"/>
</dbReference>
<proteinExistence type="predicted"/>
<keyword evidence="1" id="KW-0812">Transmembrane</keyword>
<dbReference type="Pfam" id="PF06923">
    <property type="entry name" value="GutM"/>
    <property type="match status" value="1"/>
</dbReference>
<accession>A0A1T5MIJ2</accession>
<sequence>MNNIGKVLGFIFIMWMIQGILSYFQIKHFRERIRQLKKKGKILIGQQKGRFAAGSIVILVVDDKNNIIDAEEMNGFTVFNKFKKKNHIIGKNVEDAESIIANVRGKQSIKAIRKALEGVS</sequence>
<reference evidence="2 3" key="1">
    <citation type="submission" date="2017-02" db="EMBL/GenBank/DDBJ databases">
        <authorList>
            <person name="Peterson S.W."/>
        </authorList>
    </citation>
    <scope>NUCLEOTIDE SEQUENCE [LARGE SCALE GENOMIC DNA]</scope>
    <source>
        <strain evidence="2 3">M1</strain>
    </source>
</reference>
<keyword evidence="1" id="KW-1133">Transmembrane helix</keyword>
<organism evidence="2 3">
    <name type="scientific">Maledivibacter halophilus</name>
    <dbReference type="NCBI Taxonomy" id="36842"/>
    <lineage>
        <taxon>Bacteria</taxon>
        <taxon>Bacillati</taxon>
        <taxon>Bacillota</taxon>
        <taxon>Clostridia</taxon>
        <taxon>Peptostreptococcales</taxon>
        <taxon>Caminicellaceae</taxon>
        <taxon>Maledivibacter</taxon>
    </lineage>
</organism>
<dbReference type="STRING" id="36842.SAMN02194393_04771"/>
<dbReference type="InterPro" id="IPR009693">
    <property type="entry name" value="Glucitol_operon_activator"/>
</dbReference>
<dbReference type="EMBL" id="FUZT01000016">
    <property type="protein sequence ID" value="SKC87883.1"/>
    <property type="molecule type" value="Genomic_DNA"/>
</dbReference>
<dbReference type="RefSeq" id="WP_079495291.1">
    <property type="nucleotide sequence ID" value="NZ_FUZT01000016.1"/>
</dbReference>
<keyword evidence="3" id="KW-1185">Reference proteome</keyword>
<evidence type="ECO:0000313" key="3">
    <source>
        <dbReference type="Proteomes" id="UP000190285"/>
    </source>
</evidence>